<dbReference type="Proteomes" id="UP000183454">
    <property type="component" value="Unassembled WGS sequence"/>
</dbReference>
<dbReference type="RefSeq" id="WP_074667920.1">
    <property type="nucleotide sequence ID" value="NZ_FNNH01000051.1"/>
</dbReference>
<dbReference type="Pfam" id="PF16263">
    <property type="entry name" value="DUF4917"/>
    <property type="match status" value="1"/>
</dbReference>
<reference evidence="1 2" key="1">
    <citation type="submission" date="2016-10" db="EMBL/GenBank/DDBJ databases">
        <authorList>
            <person name="de Groot N.N."/>
        </authorList>
    </citation>
    <scope>NUCLEOTIDE SEQUENCE [LARGE SCALE GENOMIC DNA]</scope>
    <source>
        <strain evidence="1 2">Nm110</strain>
    </source>
</reference>
<evidence type="ECO:0000313" key="2">
    <source>
        <dbReference type="Proteomes" id="UP000183454"/>
    </source>
</evidence>
<protein>
    <submittedName>
        <fullName evidence="1">Uncharacterized protein</fullName>
    </submittedName>
</protein>
<proteinExistence type="predicted"/>
<name>A0A1H2YFJ9_9PROT</name>
<sequence length="146" mass="16680">MRWGKYKDKQNIDFFHGTLPIFDTGINIIKEEYGGEKLLLENIKEKLAREESPVFVAAGNGEDKLNHIMHNRYLSFCYESLSKIERSLITFVFNFGDSDLHIIDAINIAAKQGAKVGNKLLAFISEFIPKRPKDTLKAYSILLSVR</sequence>
<accession>A0A1H2YFJ9</accession>
<organism evidence="1 2">
    <name type="scientific">Nitrosomonas communis</name>
    <dbReference type="NCBI Taxonomy" id="44574"/>
    <lineage>
        <taxon>Bacteria</taxon>
        <taxon>Pseudomonadati</taxon>
        <taxon>Pseudomonadota</taxon>
        <taxon>Betaproteobacteria</taxon>
        <taxon>Nitrosomonadales</taxon>
        <taxon>Nitrosomonadaceae</taxon>
        <taxon>Nitrosomonas</taxon>
    </lineage>
</organism>
<dbReference type="AlphaFoldDB" id="A0A1H2YFJ9"/>
<gene>
    <name evidence="1" type="ORF">SAMN05421882_10517</name>
</gene>
<dbReference type="InterPro" id="IPR032581">
    <property type="entry name" value="DUF4917"/>
</dbReference>
<evidence type="ECO:0000313" key="1">
    <source>
        <dbReference type="EMBL" id="SDX03946.1"/>
    </source>
</evidence>
<dbReference type="EMBL" id="FNNH01000051">
    <property type="protein sequence ID" value="SDX03946.1"/>
    <property type="molecule type" value="Genomic_DNA"/>
</dbReference>